<keyword evidence="3" id="KW-1185">Reference proteome</keyword>
<evidence type="ECO:0000313" key="3">
    <source>
        <dbReference type="Proteomes" id="UP000318578"/>
    </source>
</evidence>
<accession>A0A557ZU81</accession>
<comment type="caution">
    <text evidence="2">The sequence shown here is derived from an EMBL/GenBank/DDBJ whole genome shotgun (WGS) entry which is preliminary data.</text>
</comment>
<sequence length="187" mass="20886">MRGQRGWKGRGGWQQGEVPSADDAAGWFAGRLPDGWFTGAPELTVDREEILVVGELPSLTDEFADDAARAAAESGRISRFREETREQRIEIARQAEHRYQRKVAWGARIGDTQELFTTLSVPVMTRLRQPERQVLDTLVDSGVARSRSEALAWAVRLVGEHAESWLTELREAMSTVDDLRAKGPDLG</sequence>
<evidence type="ECO:0008006" key="4">
    <source>
        <dbReference type="Google" id="ProtNLM"/>
    </source>
</evidence>
<evidence type="ECO:0000313" key="2">
    <source>
        <dbReference type="EMBL" id="TVT15583.1"/>
    </source>
</evidence>
<name>A0A557ZU81_9PSEU</name>
<gene>
    <name evidence="2" type="ORF">FNH06_35895</name>
</gene>
<dbReference type="EMBL" id="VJZA01000114">
    <property type="protein sequence ID" value="TVT15583.1"/>
    <property type="molecule type" value="Genomic_DNA"/>
</dbReference>
<feature type="region of interest" description="Disordered" evidence="1">
    <location>
        <begin position="1"/>
        <end position="20"/>
    </location>
</feature>
<proteinExistence type="predicted"/>
<protein>
    <recommendedName>
        <fullName evidence="4">Smu12A</fullName>
    </recommendedName>
</protein>
<dbReference type="Proteomes" id="UP000318578">
    <property type="component" value="Unassembled WGS sequence"/>
</dbReference>
<reference evidence="2 3" key="1">
    <citation type="submission" date="2019-07" db="EMBL/GenBank/DDBJ databases">
        <title>New species of Amycolatopsis and Streptomyces.</title>
        <authorList>
            <person name="Duangmal K."/>
            <person name="Teo W.F.A."/>
            <person name="Lipun K."/>
        </authorList>
    </citation>
    <scope>NUCLEOTIDE SEQUENCE [LARGE SCALE GENOMIC DNA]</scope>
    <source>
        <strain evidence="2 3">JCM 30562</strain>
    </source>
</reference>
<evidence type="ECO:0000256" key="1">
    <source>
        <dbReference type="SAM" id="MobiDB-lite"/>
    </source>
</evidence>
<dbReference type="OrthoDB" id="3290566at2"/>
<dbReference type="RefSeq" id="WP_144645067.1">
    <property type="nucleotide sequence ID" value="NZ_BNAX01000007.1"/>
</dbReference>
<dbReference type="AlphaFoldDB" id="A0A557ZU81"/>
<organism evidence="2 3">
    <name type="scientific">Amycolatopsis acidiphila</name>
    <dbReference type="NCBI Taxonomy" id="715473"/>
    <lineage>
        <taxon>Bacteria</taxon>
        <taxon>Bacillati</taxon>
        <taxon>Actinomycetota</taxon>
        <taxon>Actinomycetes</taxon>
        <taxon>Pseudonocardiales</taxon>
        <taxon>Pseudonocardiaceae</taxon>
        <taxon>Amycolatopsis</taxon>
    </lineage>
</organism>